<keyword evidence="5" id="KW-1185">Reference proteome</keyword>
<evidence type="ECO:0000259" key="3">
    <source>
        <dbReference type="Pfam" id="PF25597"/>
    </source>
</evidence>
<evidence type="ECO:0000256" key="1">
    <source>
        <dbReference type="SAM" id="MobiDB-lite"/>
    </source>
</evidence>
<protein>
    <submittedName>
        <fullName evidence="4">Retrovirus-related Pol polyprotein from transposon TNT 1-94</fullName>
    </submittedName>
</protein>
<feature type="region of interest" description="Disordered" evidence="1">
    <location>
        <begin position="58"/>
        <end position="89"/>
    </location>
</feature>
<gene>
    <name evidence="4" type="ORF">MA16_Dca009856</name>
</gene>
<dbReference type="PANTHER" id="PTHR11439">
    <property type="entry name" value="GAG-POL-RELATED RETROTRANSPOSON"/>
    <property type="match status" value="1"/>
</dbReference>
<dbReference type="SUPFAM" id="SSF56672">
    <property type="entry name" value="DNA/RNA polymerases"/>
    <property type="match status" value="1"/>
</dbReference>
<dbReference type="InterPro" id="IPR043502">
    <property type="entry name" value="DNA/RNA_pol_sf"/>
</dbReference>
<evidence type="ECO:0000313" key="5">
    <source>
        <dbReference type="Proteomes" id="UP000233837"/>
    </source>
</evidence>
<dbReference type="EMBL" id="KZ503459">
    <property type="protein sequence ID" value="PKU63872.1"/>
    <property type="molecule type" value="Genomic_DNA"/>
</dbReference>
<dbReference type="InterPro" id="IPR057670">
    <property type="entry name" value="SH3_retrovirus"/>
</dbReference>
<evidence type="ECO:0000313" key="4">
    <source>
        <dbReference type="EMBL" id="PKU63872.1"/>
    </source>
</evidence>
<dbReference type="AlphaFoldDB" id="A0A2I0VKD1"/>
<dbReference type="InterPro" id="IPR013103">
    <property type="entry name" value="RVT_2"/>
</dbReference>
<feature type="compositionally biased region" description="Polar residues" evidence="1">
    <location>
        <begin position="58"/>
        <end position="78"/>
    </location>
</feature>
<feature type="compositionally biased region" description="Low complexity" evidence="1">
    <location>
        <begin position="79"/>
        <end position="89"/>
    </location>
</feature>
<dbReference type="Proteomes" id="UP000233837">
    <property type="component" value="Unassembled WGS sequence"/>
</dbReference>
<organism evidence="4 5">
    <name type="scientific">Dendrobium catenatum</name>
    <dbReference type="NCBI Taxonomy" id="906689"/>
    <lineage>
        <taxon>Eukaryota</taxon>
        <taxon>Viridiplantae</taxon>
        <taxon>Streptophyta</taxon>
        <taxon>Embryophyta</taxon>
        <taxon>Tracheophyta</taxon>
        <taxon>Spermatophyta</taxon>
        <taxon>Magnoliopsida</taxon>
        <taxon>Liliopsida</taxon>
        <taxon>Asparagales</taxon>
        <taxon>Orchidaceae</taxon>
        <taxon>Epidendroideae</taxon>
        <taxon>Malaxideae</taxon>
        <taxon>Dendrobiinae</taxon>
        <taxon>Dendrobium</taxon>
    </lineage>
</organism>
<dbReference type="Pfam" id="PF07727">
    <property type="entry name" value="RVT_2"/>
    <property type="match status" value="1"/>
</dbReference>
<dbReference type="PANTHER" id="PTHR11439:SF463">
    <property type="entry name" value="REVERSE TRANSCRIPTASE TY1_COPIA-TYPE DOMAIN-CONTAINING PROTEIN"/>
    <property type="match status" value="1"/>
</dbReference>
<proteinExistence type="predicted"/>
<reference evidence="4 5" key="2">
    <citation type="journal article" date="2017" name="Nature">
        <title>The Apostasia genome and the evolution of orchids.</title>
        <authorList>
            <person name="Zhang G.Q."/>
            <person name="Liu K.W."/>
            <person name="Li Z."/>
            <person name="Lohaus R."/>
            <person name="Hsiao Y.Y."/>
            <person name="Niu S.C."/>
            <person name="Wang J.Y."/>
            <person name="Lin Y.C."/>
            <person name="Xu Q."/>
            <person name="Chen L.J."/>
            <person name="Yoshida K."/>
            <person name="Fujiwara S."/>
            <person name="Wang Z.W."/>
            <person name="Zhang Y.Q."/>
            <person name="Mitsuda N."/>
            <person name="Wang M."/>
            <person name="Liu G.H."/>
            <person name="Pecoraro L."/>
            <person name="Huang H.X."/>
            <person name="Xiao X.J."/>
            <person name="Lin M."/>
            <person name="Wu X.Y."/>
            <person name="Wu W.L."/>
            <person name="Chen Y.Y."/>
            <person name="Chang S.B."/>
            <person name="Sakamoto S."/>
            <person name="Ohme-Takagi M."/>
            <person name="Yagi M."/>
            <person name="Zeng S.J."/>
            <person name="Shen C.Y."/>
            <person name="Yeh C.M."/>
            <person name="Luo Y.B."/>
            <person name="Tsai W.C."/>
            <person name="Van de Peer Y."/>
            <person name="Liu Z.J."/>
        </authorList>
    </citation>
    <scope>NUCLEOTIDE SEQUENCE [LARGE SCALE GENOMIC DNA]</scope>
    <source>
        <tissue evidence="4">The whole plant</tissue>
    </source>
</reference>
<reference evidence="4 5" key="1">
    <citation type="journal article" date="2016" name="Sci. Rep.">
        <title>The Dendrobium catenatum Lindl. genome sequence provides insights into polysaccharide synthase, floral development and adaptive evolution.</title>
        <authorList>
            <person name="Zhang G.Q."/>
            <person name="Xu Q."/>
            <person name="Bian C."/>
            <person name="Tsai W.C."/>
            <person name="Yeh C.M."/>
            <person name="Liu K.W."/>
            <person name="Yoshida K."/>
            <person name="Zhang L.S."/>
            <person name="Chang S.B."/>
            <person name="Chen F."/>
            <person name="Shi Y."/>
            <person name="Su Y.Y."/>
            <person name="Zhang Y.Q."/>
            <person name="Chen L.J."/>
            <person name="Yin Y."/>
            <person name="Lin M."/>
            <person name="Huang H."/>
            <person name="Deng H."/>
            <person name="Wang Z.W."/>
            <person name="Zhu S.L."/>
            <person name="Zhao X."/>
            <person name="Deng C."/>
            <person name="Niu S.C."/>
            <person name="Huang J."/>
            <person name="Wang M."/>
            <person name="Liu G.H."/>
            <person name="Yang H.J."/>
            <person name="Xiao X.J."/>
            <person name="Hsiao Y.Y."/>
            <person name="Wu W.L."/>
            <person name="Chen Y.Y."/>
            <person name="Mitsuda N."/>
            <person name="Ohme-Takagi M."/>
            <person name="Luo Y.B."/>
            <person name="Van de Peer Y."/>
            <person name="Liu Z.J."/>
        </authorList>
    </citation>
    <scope>NUCLEOTIDE SEQUENCE [LARGE SCALE GENOMIC DNA]</scope>
    <source>
        <tissue evidence="4">The whole plant</tissue>
    </source>
</reference>
<sequence>MKGYKCQNLATHKVIYSRHVQFNESSFPFPNRTSAALSPTMPLPPSLLTPASVQQHNISSGSMRHSTPTVQNNVNVSQPTATSSTTPAITIPTSASVDLNIQAVLHHKHPMTTRRQTGSLKPVQKLNLLHKEQSSLDPTSYSEASKKFEWRRAMAEEFIALQKQGTWELVAPPSTCSILGSKWTYRTKYNSDGSVARFKARLVALGNQQEHGLDYSDTFSPVAKLPTIRILFTIALFYSWKILQLDVTNAFLHGDINEVVYMKQPKGFEDSTNPNHVCRLRKAIYGLRQAPRQWYTTFTSYLQQLGFSHSQADPSLLFLHRNTIQIYLLVYVDDILLTGNDPSAIQQLVQQLQLKFTMKNLGSPTHFLGIKIDTTADKYFLSQAFYEKSIVELAELQNCNSVANPCVTKLAGNLSTSAPSFSPAVYRQLIGSLQYLTLTRPDIAYAVNALSQHMHDPASAHTSLLKKLIRYIKGTTEFGLPITKSTLLLKTYSDVDWASDPVTRKSTSGFCTFFGRHTCFLDC</sequence>
<dbReference type="Pfam" id="PF25597">
    <property type="entry name" value="SH3_retrovirus"/>
    <property type="match status" value="1"/>
</dbReference>
<feature type="domain" description="Retroviral polymerase SH3-like" evidence="3">
    <location>
        <begin position="2"/>
        <end position="32"/>
    </location>
</feature>
<accession>A0A2I0VKD1</accession>
<name>A0A2I0VKD1_9ASPA</name>
<evidence type="ECO:0000259" key="2">
    <source>
        <dbReference type="Pfam" id="PF07727"/>
    </source>
</evidence>
<feature type="domain" description="Reverse transcriptase Ty1/copia-type" evidence="2">
    <location>
        <begin position="166"/>
        <end position="407"/>
    </location>
</feature>